<comment type="caution">
    <text evidence="2">The sequence shown here is derived from an EMBL/GenBank/DDBJ whole genome shotgun (WGS) entry which is preliminary data.</text>
</comment>
<proteinExistence type="predicted"/>
<feature type="domain" description="Dienelactone hydrolase" evidence="1">
    <location>
        <begin position="27"/>
        <end position="281"/>
    </location>
</feature>
<evidence type="ECO:0000259" key="1">
    <source>
        <dbReference type="Pfam" id="PF01738"/>
    </source>
</evidence>
<dbReference type="PANTHER" id="PTHR17630:SF105">
    <property type="entry name" value="DIENELACTONE HYDROLASE FAMILY PROTEIN (AFU_ORTHOLOGUE AFUA_4G08790)"/>
    <property type="match status" value="1"/>
</dbReference>
<dbReference type="AlphaFoldDB" id="A0A8K0WMW1"/>
<dbReference type="InterPro" id="IPR002925">
    <property type="entry name" value="Dienelactn_hydro"/>
</dbReference>
<organism evidence="2 3">
    <name type="scientific">Stachybotrys elegans</name>
    <dbReference type="NCBI Taxonomy" id="80388"/>
    <lineage>
        <taxon>Eukaryota</taxon>
        <taxon>Fungi</taxon>
        <taxon>Dikarya</taxon>
        <taxon>Ascomycota</taxon>
        <taxon>Pezizomycotina</taxon>
        <taxon>Sordariomycetes</taxon>
        <taxon>Hypocreomycetidae</taxon>
        <taxon>Hypocreales</taxon>
        <taxon>Stachybotryaceae</taxon>
        <taxon>Stachybotrys</taxon>
    </lineage>
</organism>
<dbReference type="OrthoDB" id="17560at2759"/>
<reference evidence="2" key="1">
    <citation type="journal article" date="2021" name="Nat. Commun.">
        <title>Genetic determinants of endophytism in the Arabidopsis root mycobiome.</title>
        <authorList>
            <person name="Mesny F."/>
            <person name="Miyauchi S."/>
            <person name="Thiergart T."/>
            <person name="Pickel B."/>
            <person name="Atanasova L."/>
            <person name="Karlsson M."/>
            <person name="Huettel B."/>
            <person name="Barry K.W."/>
            <person name="Haridas S."/>
            <person name="Chen C."/>
            <person name="Bauer D."/>
            <person name="Andreopoulos W."/>
            <person name="Pangilinan J."/>
            <person name="LaButti K."/>
            <person name="Riley R."/>
            <person name="Lipzen A."/>
            <person name="Clum A."/>
            <person name="Drula E."/>
            <person name="Henrissat B."/>
            <person name="Kohler A."/>
            <person name="Grigoriev I.V."/>
            <person name="Martin F.M."/>
            <person name="Hacquard S."/>
        </authorList>
    </citation>
    <scope>NUCLEOTIDE SEQUENCE</scope>
    <source>
        <strain evidence="2">MPI-CAGE-CH-0235</strain>
    </source>
</reference>
<dbReference type="EMBL" id="JAGPNK010000015">
    <property type="protein sequence ID" value="KAH7308497.1"/>
    <property type="molecule type" value="Genomic_DNA"/>
</dbReference>
<accession>A0A8K0WMW1</accession>
<keyword evidence="3" id="KW-1185">Reference proteome</keyword>
<sequence length="285" mass="30996">MSCPDCFRGETWVGQPSGSESTIHGLRTYIAKPADGAVPRGLIIFITDALGMEFVNNKLLCDAYAKKGQFLVYCPDFMDGHAVDTKIIQLMNSMKTDPAVAAEAGAMMTKWRANTTMEITHPRVVSFLQQIRCSPPPFATDDLKVGVAGFCWGGKHAFLLAHDAPSSRIVRHGDASKQPQALVDCAWTAHPSMLEIPADAKAVQLPLSVVVGGEDVNFTADKQKQVKEILEKDKAGAGHEVIIMTEKGASHGFAVRMDPDDADMVLRAQEAEELALKWFGKWLVA</sequence>
<name>A0A8K0WMW1_9HYPO</name>
<dbReference type="Pfam" id="PF01738">
    <property type="entry name" value="DLH"/>
    <property type="match status" value="1"/>
</dbReference>
<dbReference type="Gene3D" id="3.40.50.1820">
    <property type="entry name" value="alpha/beta hydrolase"/>
    <property type="match status" value="1"/>
</dbReference>
<dbReference type="InterPro" id="IPR029058">
    <property type="entry name" value="AB_hydrolase_fold"/>
</dbReference>
<dbReference type="Proteomes" id="UP000813444">
    <property type="component" value="Unassembled WGS sequence"/>
</dbReference>
<dbReference type="SUPFAM" id="SSF53474">
    <property type="entry name" value="alpha/beta-Hydrolases"/>
    <property type="match status" value="1"/>
</dbReference>
<gene>
    <name evidence="2" type="ORF">B0I35DRAFT_442071</name>
</gene>
<protein>
    <submittedName>
        <fullName evidence="2">Dienelactone hydrolase</fullName>
    </submittedName>
</protein>
<evidence type="ECO:0000313" key="3">
    <source>
        <dbReference type="Proteomes" id="UP000813444"/>
    </source>
</evidence>
<dbReference type="PANTHER" id="PTHR17630">
    <property type="entry name" value="DIENELACTONE HYDROLASE"/>
    <property type="match status" value="1"/>
</dbReference>
<keyword evidence="2" id="KW-0378">Hydrolase</keyword>
<evidence type="ECO:0000313" key="2">
    <source>
        <dbReference type="EMBL" id="KAH7308497.1"/>
    </source>
</evidence>
<dbReference type="GO" id="GO:0016787">
    <property type="term" value="F:hydrolase activity"/>
    <property type="evidence" value="ECO:0007669"/>
    <property type="project" value="UniProtKB-KW"/>
</dbReference>